<comment type="subcellular location">
    <subcellularLocation>
        <location evidence="1">Cell membrane</location>
        <topology evidence="1">Multi-pass membrane protein</topology>
    </subcellularLocation>
</comment>
<evidence type="ECO:0000256" key="1">
    <source>
        <dbReference type="ARBA" id="ARBA00004651"/>
    </source>
</evidence>
<comment type="similarity">
    <text evidence="7">Belongs to the ThrE exporter (TC 2.A.79) family.</text>
</comment>
<dbReference type="HOGENOM" id="CLU_117642_3_0_9"/>
<feature type="domain" description="Threonine/Serine exporter ThrE" evidence="9">
    <location>
        <begin position="8"/>
        <end position="133"/>
    </location>
</feature>
<accession>A0A0A1GW44</accession>
<dbReference type="GO" id="GO:0015744">
    <property type="term" value="P:succinate transport"/>
    <property type="evidence" value="ECO:0007669"/>
    <property type="project" value="TreeGrafter"/>
</dbReference>
<evidence type="ECO:0000259" key="9">
    <source>
        <dbReference type="Pfam" id="PF12821"/>
    </source>
</evidence>
<dbReference type="InterPro" id="IPR050539">
    <property type="entry name" value="ThrE_Dicarb/AminoAcid_Exp"/>
</dbReference>
<evidence type="ECO:0000256" key="6">
    <source>
        <dbReference type="ARBA" id="ARBA00023136"/>
    </source>
</evidence>
<feature type="transmembrane region" description="Helical" evidence="8">
    <location>
        <begin position="6"/>
        <end position="22"/>
    </location>
</feature>
<feature type="transmembrane region" description="Helical" evidence="8">
    <location>
        <begin position="79"/>
        <end position="100"/>
    </location>
</feature>
<proteinExistence type="inferred from homology"/>
<dbReference type="InterPro" id="IPR024528">
    <property type="entry name" value="ThrE_2"/>
</dbReference>
<evidence type="ECO:0000256" key="2">
    <source>
        <dbReference type="ARBA" id="ARBA00022475"/>
    </source>
</evidence>
<evidence type="ECO:0000313" key="11">
    <source>
        <dbReference type="Proteomes" id="UP000031620"/>
    </source>
</evidence>
<dbReference type="Proteomes" id="UP000031620">
    <property type="component" value="Chromosome"/>
</dbReference>
<dbReference type="PANTHER" id="PTHR34390:SF1">
    <property type="entry name" value="SUCCINATE TRANSPORTER SUBUNIT YJJB-RELATED"/>
    <property type="match status" value="1"/>
</dbReference>
<evidence type="ECO:0000313" key="10">
    <source>
        <dbReference type="EMBL" id="BAP85068.1"/>
    </source>
</evidence>
<keyword evidence="2" id="KW-1003">Cell membrane</keyword>
<dbReference type="PANTHER" id="PTHR34390">
    <property type="entry name" value="UPF0442 PROTEIN YJJB-RELATED"/>
    <property type="match status" value="1"/>
</dbReference>
<keyword evidence="5 8" id="KW-1133">Transmembrane helix</keyword>
<dbReference type="KEGG" id="lho:LOOC260_105050"/>
<feature type="transmembrane region" description="Helical" evidence="8">
    <location>
        <begin position="112"/>
        <end position="135"/>
    </location>
</feature>
<dbReference type="AlphaFoldDB" id="A0A0A1GW44"/>
<sequence>MLMLLFELLMAYLATICFGIILNIPSKAFNIAGLIGAFSWAFYWGISQLGVGIAFGNVLAAFLISVLSMYAAQYKKMPMVIFNIPSLVSFVPGGQAYQMIRNFAIGQTQTAWSFLVQVVVIAGAIAMGFVLGELYHQIWRYSRQKLAAHRES</sequence>
<dbReference type="STRING" id="1291742.LOOC260_105050"/>
<evidence type="ECO:0000256" key="5">
    <source>
        <dbReference type="ARBA" id="ARBA00022989"/>
    </source>
</evidence>
<dbReference type="GO" id="GO:0005886">
    <property type="term" value="C:plasma membrane"/>
    <property type="evidence" value="ECO:0007669"/>
    <property type="project" value="UniProtKB-SubCell"/>
</dbReference>
<name>A0A0A1GW44_9LACO</name>
<gene>
    <name evidence="10" type="ORF">LOOC260_105050</name>
</gene>
<evidence type="ECO:0000256" key="7">
    <source>
        <dbReference type="ARBA" id="ARBA00034125"/>
    </source>
</evidence>
<protein>
    <submittedName>
        <fullName evidence="10">Membrane protein</fullName>
    </submittedName>
</protein>
<keyword evidence="3" id="KW-0997">Cell inner membrane</keyword>
<reference evidence="10 11" key="1">
    <citation type="submission" date="2014-11" db="EMBL/GenBank/DDBJ databases">
        <title>Complete genome sequence and analysis of Lactobacillus hokkaidonensis LOOC260T.</title>
        <authorList>
            <person name="Tanizawa Y."/>
            <person name="Tohno M."/>
            <person name="Kaminuma E."/>
            <person name="Nakamura Y."/>
            <person name="Arita M."/>
        </authorList>
    </citation>
    <scope>NUCLEOTIDE SEQUENCE [LARGE SCALE GENOMIC DNA]</scope>
    <source>
        <strain evidence="10 11">LOOC260</strain>
    </source>
</reference>
<keyword evidence="4 8" id="KW-0812">Transmembrane</keyword>
<organism evidence="10 11">
    <name type="scientific">Paucilactobacillus hokkaidonensis JCM 18461</name>
    <dbReference type="NCBI Taxonomy" id="1291742"/>
    <lineage>
        <taxon>Bacteria</taxon>
        <taxon>Bacillati</taxon>
        <taxon>Bacillota</taxon>
        <taxon>Bacilli</taxon>
        <taxon>Lactobacillales</taxon>
        <taxon>Lactobacillaceae</taxon>
        <taxon>Paucilactobacillus</taxon>
    </lineage>
</organism>
<dbReference type="Pfam" id="PF12821">
    <property type="entry name" value="ThrE_2"/>
    <property type="match status" value="1"/>
</dbReference>
<feature type="transmembrane region" description="Helical" evidence="8">
    <location>
        <begin position="52"/>
        <end position="72"/>
    </location>
</feature>
<evidence type="ECO:0000256" key="8">
    <source>
        <dbReference type="SAM" id="Phobius"/>
    </source>
</evidence>
<evidence type="ECO:0000256" key="4">
    <source>
        <dbReference type="ARBA" id="ARBA00022692"/>
    </source>
</evidence>
<dbReference type="RefSeq" id="WP_041092736.1">
    <property type="nucleotide sequence ID" value="NZ_AP014680.1"/>
</dbReference>
<keyword evidence="6 8" id="KW-0472">Membrane</keyword>
<evidence type="ECO:0000256" key="3">
    <source>
        <dbReference type="ARBA" id="ARBA00022519"/>
    </source>
</evidence>
<dbReference type="EMBL" id="AP014680">
    <property type="protein sequence ID" value="BAP85068.1"/>
    <property type="molecule type" value="Genomic_DNA"/>
</dbReference>